<keyword evidence="1 4" id="KW-0812">Transmembrane</keyword>
<accession>A0A226EN40</accession>
<keyword evidence="7" id="KW-1185">Reference proteome</keyword>
<feature type="region of interest" description="Disordered" evidence="5">
    <location>
        <begin position="99"/>
        <end position="131"/>
    </location>
</feature>
<keyword evidence="4" id="KW-0187">Copper transport</keyword>
<protein>
    <recommendedName>
        <fullName evidence="4">Copper transport protein</fullName>
    </recommendedName>
</protein>
<evidence type="ECO:0000256" key="5">
    <source>
        <dbReference type="SAM" id="MobiDB-lite"/>
    </source>
</evidence>
<feature type="region of interest" description="Disordered" evidence="5">
    <location>
        <begin position="200"/>
        <end position="223"/>
    </location>
</feature>
<dbReference type="Pfam" id="PF04145">
    <property type="entry name" value="Ctr"/>
    <property type="match status" value="1"/>
</dbReference>
<keyword evidence="4" id="KW-0406">Ion transport</keyword>
<keyword evidence="4" id="KW-0813">Transport</keyword>
<evidence type="ECO:0000256" key="2">
    <source>
        <dbReference type="ARBA" id="ARBA00022989"/>
    </source>
</evidence>
<dbReference type="Proteomes" id="UP000198287">
    <property type="component" value="Unassembled WGS sequence"/>
</dbReference>
<dbReference type="GO" id="GO:0005375">
    <property type="term" value="F:copper ion transmembrane transporter activity"/>
    <property type="evidence" value="ECO:0007669"/>
    <property type="project" value="UniProtKB-UniRule"/>
</dbReference>
<evidence type="ECO:0000256" key="1">
    <source>
        <dbReference type="ARBA" id="ARBA00022692"/>
    </source>
</evidence>
<comment type="similarity">
    <text evidence="4">Belongs to the copper transporter (Ctr) (TC 1.A.56) family. SLC31A subfamily.</text>
</comment>
<comment type="subcellular location">
    <subcellularLocation>
        <location evidence="4">Membrane</location>
        <topology evidence="4">Multi-pass membrane protein</topology>
    </subcellularLocation>
</comment>
<sequence length="266" mass="29449">MKDMESYFWFGEVLDNFLFEGLNTKSWRGLLGVCTVLSCLALVYEGLHVLKLFFMNRFLLTRKALRRESNDSSNNDGAASGQPSASLLSRTFMYRRQHAPETGSGEPAPRSLLEESDHHPPGSETTTNLHNLTTPGRGFLDLLISAVFHSIYVFLGFTLMNAVMTFNVWVLVAISIGVAFGYFCFGNYRRAENLIHPLSTENTSLNDDTTPPPPLDGGGDRFVNQSRTPYTVKNGETEEDPGESSRLIVGAQVHIPRIMSSSTAST</sequence>
<feature type="transmembrane region" description="Helical" evidence="4">
    <location>
        <begin position="30"/>
        <end position="54"/>
    </location>
</feature>
<evidence type="ECO:0000313" key="7">
    <source>
        <dbReference type="Proteomes" id="UP000198287"/>
    </source>
</evidence>
<dbReference type="PANTHER" id="PTHR12483:SF115">
    <property type="entry name" value="COPPER TRANSPORT PROTEIN"/>
    <property type="match status" value="1"/>
</dbReference>
<dbReference type="InterPro" id="IPR007274">
    <property type="entry name" value="Cop_transporter"/>
</dbReference>
<evidence type="ECO:0000313" key="6">
    <source>
        <dbReference type="EMBL" id="OXA57986.1"/>
    </source>
</evidence>
<name>A0A226EN40_FOLCA</name>
<dbReference type="EMBL" id="LNIX01000003">
    <property type="protein sequence ID" value="OXA57986.1"/>
    <property type="molecule type" value="Genomic_DNA"/>
</dbReference>
<dbReference type="GO" id="GO:0016020">
    <property type="term" value="C:membrane"/>
    <property type="evidence" value="ECO:0007669"/>
    <property type="project" value="UniProtKB-SubCell"/>
</dbReference>
<reference evidence="6 7" key="1">
    <citation type="submission" date="2015-12" db="EMBL/GenBank/DDBJ databases">
        <title>The genome of Folsomia candida.</title>
        <authorList>
            <person name="Faddeeva A."/>
            <person name="Derks M.F."/>
            <person name="Anvar Y."/>
            <person name="Smit S."/>
            <person name="Van Straalen N."/>
            <person name="Roelofs D."/>
        </authorList>
    </citation>
    <scope>NUCLEOTIDE SEQUENCE [LARGE SCALE GENOMIC DNA]</scope>
    <source>
        <strain evidence="6 7">VU population</strain>
        <tissue evidence="6">Whole body</tissue>
    </source>
</reference>
<keyword evidence="4" id="KW-0186">Copper</keyword>
<dbReference type="PANTHER" id="PTHR12483">
    <property type="entry name" value="SOLUTE CARRIER FAMILY 31 COPPER TRANSPORTERS"/>
    <property type="match status" value="1"/>
</dbReference>
<evidence type="ECO:0000256" key="4">
    <source>
        <dbReference type="RuleBase" id="RU367022"/>
    </source>
</evidence>
<keyword evidence="3 4" id="KW-0472">Membrane</keyword>
<organism evidence="6 7">
    <name type="scientific">Folsomia candida</name>
    <name type="common">Springtail</name>
    <dbReference type="NCBI Taxonomy" id="158441"/>
    <lineage>
        <taxon>Eukaryota</taxon>
        <taxon>Metazoa</taxon>
        <taxon>Ecdysozoa</taxon>
        <taxon>Arthropoda</taxon>
        <taxon>Hexapoda</taxon>
        <taxon>Collembola</taxon>
        <taxon>Entomobryomorpha</taxon>
        <taxon>Isotomoidea</taxon>
        <taxon>Isotomidae</taxon>
        <taxon>Proisotominae</taxon>
        <taxon>Folsomia</taxon>
    </lineage>
</organism>
<dbReference type="AlphaFoldDB" id="A0A226EN40"/>
<comment type="caution">
    <text evidence="6">The sequence shown here is derived from an EMBL/GenBank/DDBJ whole genome shotgun (WGS) entry which is preliminary data.</text>
</comment>
<evidence type="ECO:0000256" key="3">
    <source>
        <dbReference type="ARBA" id="ARBA00023136"/>
    </source>
</evidence>
<feature type="transmembrane region" description="Helical" evidence="4">
    <location>
        <begin position="139"/>
        <end position="160"/>
    </location>
</feature>
<dbReference type="OrthoDB" id="73901at2759"/>
<proteinExistence type="inferred from homology"/>
<feature type="transmembrane region" description="Helical" evidence="4">
    <location>
        <begin position="166"/>
        <end position="185"/>
    </location>
</feature>
<feature type="compositionally biased region" description="Basic and acidic residues" evidence="5">
    <location>
        <begin position="112"/>
        <end position="121"/>
    </location>
</feature>
<keyword evidence="2 4" id="KW-1133">Transmembrane helix</keyword>
<gene>
    <name evidence="6" type="ORF">Fcan01_08082</name>
</gene>